<proteinExistence type="inferred from homology"/>
<reference evidence="4 6" key="2">
    <citation type="submission" date="2016-11" db="EMBL/GenBank/DDBJ databases">
        <authorList>
            <person name="Jaros S."/>
            <person name="Januszkiewicz K."/>
            <person name="Wedrychowicz H."/>
        </authorList>
    </citation>
    <scope>NUCLEOTIDE SEQUENCE [LARGE SCALE GENOMIC DNA]</scope>
    <source>
        <strain evidence="4">NVI 5450</strain>
    </source>
</reference>
<dbReference type="PATRIC" id="fig|80854.5.peg.4321"/>
<dbReference type="Proteomes" id="UP000183794">
    <property type="component" value="Unassembled WGS sequence"/>
</dbReference>
<dbReference type="InterPro" id="IPR003996">
    <property type="entry name" value="RTX_toxin-activating_protC_bac"/>
</dbReference>
<dbReference type="EMBL" id="FPLJ01000052">
    <property type="protein sequence ID" value="SGY91601.1"/>
    <property type="molecule type" value="Genomic_DNA"/>
</dbReference>
<organism evidence="4 6">
    <name type="scientific">Moritella viscosa</name>
    <dbReference type="NCBI Taxonomy" id="80854"/>
    <lineage>
        <taxon>Bacteria</taxon>
        <taxon>Pseudomonadati</taxon>
        <taxon>Pseudomonadota</taxon>
        <taxon>Gammaproteobacteria</taxon>
        <taxon>Alteromonadales</taxon>
        <taxon>Moritellaceae</taxon>
        <taxon>Moritella</taxon>
    </lineage>
</organism>
<dbReference type="STRING" id="80854.MVIS_4072"/>
<dbReference type="RefSeq" id="WP_045112011.1">
    <property type="nucleotide sequence ID" value="NZ_CAWQZC010000152.1"/>
</dbReference>
<comment type="similarity">
    <text evidence="1 2">Belongs to the RTX toxin acyltransferase family.</text>
</comment>
<dbReference type="AlphaFoldDB" id="A0A090II39"/>
<comment type="subcellular location">
    <subcellularLocation>
        <location evidence="2">Cytoplasm</location>
    </subcellularLocation>
</comment>
<dbReference type="GeneID" id="61296064"/>
<keyword evidence="2" id="KW-0204">Cytolysis</keyword>
<sequence>MNINYQPEELDDSKMQAMIGGVMLLSQHSPLHQHYVVAEWQQRIMPAFELNQFCYYEDEQGRPIAFCNWAFLSEQNRDELLSGTRELLPSDWRSGEHIYIPEMIAPFGHGRQIVNDLRRRVFLPWKGQKVCTVRGKLNIKTNQCIRSVQWFSI</sequence>
<keyword evidence="2 4" id="KW-0808">Transferase</keyword>
<dbReference type="EMBL" id="FPLD01000065">
    <property type="protein sequence ID" value="SGZ01221.1"/>
    <property type="molecule type" value="Genomic_DNA"/>
</dbReference>
<keyword evidence="2 4" id="KW-0012">Acyltransferase</keyword>
<dbReference type="GO" id="GO:0009404">
    <property type="term" value="P:toxin metabolic process"/>
    <property type="evidence" value="ECO:0007669"/>
    <property type="project" value="UniProtKB-UniRule"/>
</dbReference>
<protein>
    <recommendedName>
        <fullName evidence="2">RTX toxin-activating lysine-acyltransferase</fullName>
        <ecNumber evidence="2">2.3.1.-</ecNumber>
    </recommendedName>
</protein>
<dbReference type="OrthoDB" id="5431564at2"/>
<evidence type="ECO:0000313" key="3">
    <source>
        <dbReference type="EMBL" id="SGY91601.1"/>
    </source>
</evidence>
<evidence type="ECO:0000313" key="4">
    <source>
        <dbReference type="EMBL" id="SGZ01221.1"/>
    </source>
</evidence>
<dbReference type="GO" id="GO:0031640">
    <property type="term" value="P:killing of cells of another organism"/>
    <property type="evidence" value="ECO:0007669"/>
    <property type="project" value="UniProtKB-KW"/>
</dbReference>
<dbReference type="PRINTS" id="PR01489">
    <property type="entry name" value="RTXTOXINC"/>
</dbReference>
<reference evidence="3 5" key="1">
    <citation type="submission" date="2016-11" db="EMBL/GenBank/DDBJ databases">
        <authorList>
            <person name="Klemetsen T."/>
        </authorList>
    </citation>
    <scope>NUCLEOTIDE SEQUENCE [LARGE SCALE GENOMIC DNA]</scope>
    <source>
        <strain evidence="3">MT 2528</strain>
    </source>
</reference>
<evidence type="ECO:0000313" key="6">
    <source>
        <dbReference type="Proteomes" id="UP000183794"/>
    </source>
</evidence>
<dbReference type="EC" id="2.3.1.-" evidence="2"/>
<comment type="function">
    <text evidence="2">Involved in fatty acylation of protoxin at internal lysine residues, thereby converting it to the active toxin.</text>
</comment>
<dbReference type="GO" id="GO:0016746">
    <property type="term" value="F:acyltransferase activity"/>
    <property type="evidence" value="ECO:0007669"/>
    <property type="project" value="UniProtKB-UniRule"/>
</dbReference>
<dbReference type="Pfam" id="PF02794">
    <property type="entry name" value="HlyC"/>
    <property type="match status" value="1"/>
</dbReference>
<evidence type="ECO:0000256" key="2">
    <source>
        <dbReference type="RuleBase" id="RU368102"/>
    </source>
</evidence>
<name>A0A090II39_9GAMM</name>
<evidence type="ECO:0000313" key="5">
    <source>
        <dbReference type="Proteomes" id="UP000182660"/>
    </source>
</evidence>
<accession>A0A090II39</accession>
<evidence type="ECO:0000256" key="1">
    <source>
        <dbReference type="ARBA" id="ARBA00005686"/>
    </source>
</evidence>
<keyword evidence="5" id="KW-1185">Reference proteome</keyword>
<keyword evidence="2" id="KW-0963">Cytoplasm</keyword>
<gene>
    <name evidence="3" type="ORF">MT2528_2203</name>
    <name evidence="4" type="ORF">NVI5450_2403</name>
</gene>
<dbReference type="Proteomes" id="UP000182660">
    <property type="component" value="Unassembled WGS sequence"/>
</dbReference>
<dbReference type="KEGG" id="mvs:MVIS_4072"/>
<dbReference type="GO" id="GO:0005737">
    <property type="term" value="C:cytoplasm"/>
    <property type="evidence" value="ECO:0007669"/>
    <property type="project" value="UniProtKB-SubCell"/>
</dbReference>
<dbReference type="HOGENOM" id="CLU_116529_1_0_6"/>